<dbReference type="SUPFAM" id="SSF116734">
    <property type="entry name" value="DNA methylase specificity domain"/>
    <property type="match status" value="1"/>
</dbReference>
<keyword evidence="3" id="KW-0489">Methyltransferase</keyword>
<dbReference type="PANTHER" id="PTHR42998">
    <property type="entry name" value="TYPE I RESTRICTION ENZYME HINDVIIP M PROTEIN-RELATED"/>
    <property type="match status" value="1"/>
</dbReference>
<gene>
    <name evidence="3" type="ORF">GCM10010405_45170</name>
</gene>
<dbReference type="Gene3D" id="3.40.50.150">
    <property type="entry name" value="Vaccinia Virus protein VP39"/>
    <property type="match status" value="1"/>
</dbReference>
<evidence type="ECO:0000256" key="1">
    <source>
        <dbReference type="SAM" id="MobiDB-lite"/>
    </source>
</evidence>
<evidence type="ECO:0000313" key="4">
    <source>
        <dbReference type="Proteomes" id="UP001501638"/>
    </source>
</evidence>
<dbReference type="Pfam" id="PF02384">
    <property type="entry name" value="N6_Mtase"/>
    <property type="match status" value="1"/>
</dbReference>
<evidence type="ECO:0000259" key="2">
    <source>
        <dbReference type="Pfam" id="PF02384"/>
    </source>
</evidence>
<reference evidence="4" key="1">
    <citation type="journal article" date="2019" name="Int. J. Syst. Evol. Microbiol.">
        <title>The Global Catalogue of Microorganisms (GCM) 10K type strain sequencing project: providing services to taxonomists for standard genome sequencing and annotation.</title>
        <authorList>
            <consortium name="The Broad Institute Genomics Platform"/>
            <consortium name="The Broad Institute Genome Sequencing Center for Infectious Disease"/>
            <person name="Wu L."/>
            <person name="Ma J."/>
        </authorList>
    </citation>
    <scope>NUCLEOTIDE SEQUENCE [LARGE SCALE GENOMIC DNA]</scope>
    <source>
        <strain evidence="4">JCM 6305</strain>
    </source>
</reference>
<organism evidence="3 4">
    <name type="scientific">Streptomyces macrosporus</name>
    <dbReference type="NCBI Taxonomy" id="44032"/>
    <lineage>
        <taxon>Bacteria</taxon>
        <taxon>Bacillati</taxon>
        <taxon>Actinomycetota</taxon>
        <taxon>Actinomycetes</taxon>
        <taxon>Kitasatosporales</taxon>
        <taxon>Streptomycetaceae</taxon>
        <taxon>Streptomyces</taxon>
    </lineage>
</organism>
<dbReference type="Proteomes" id="UP001501638">
    <property type="component" value="Unassembled WGS sequence"/>
</dbReference>
<accession>A0ABP5XK20</accession>
<dbReference type="SUPFAM" id="SSF53335">
    <property type="entry name" value="S-adenosyl-L-methionine-dependent methyltransferases"/>
    <property type="match status" value="1"/>
</dbReference>
<proteinExistence type="predicted"/>
<sequence length="622" mass="66887">MGGGRMPDDTTEVTATGIARLAGVGRAAVGNWRRRHPDFPRPVGGTDTGPTFSLAEVEDWLRSQGKLTRVPPREKAWQRIESGPDGVRAALVRAGEALLRHAEDPVPGPLGELAGEVGPFGAYSFLLGRHLAARPRRFRTVPPETAALMAAVAGPAARVLDPACGPGGLLTAAEGPDGRPWPREIHGWETDPTLARLAALGLALRGNAAVHVRAGNALRDVDTARDVLDVDVVLCHPPFNERDWGRDELAYDPRWEYGLPARTESELAWVQHALSRLRPGGTAVLLMPPAAASRRTGRRIRAALLRRGALRAVIALPAGAAPPHHLPLHLWVLRKPDGGPAPEPRLLVVDASTRHRAADGRRRPLWDELRRTVLDAWRTFDRDGTVPGEPGVSAALAVIDLLDEDVDLAPARCLPPADRVGAEALTRVRADLDRTLRHTLHLVPTSVTSAPSGEPPADGTGRGGTRRAGTTVGELARDGALRLRPGGNGTEPAVTRPGDVVIPVLGPGGARVVGPDDAGETLDHRHWLLRPDPQVLDPWFVAGFLRGTANTRRAAGHASTAARPDVRRLRLPRLPLDEQRRYGRRFRELAAFETALRRAAELGEEWVRGTRDAIVDGTVGPD</sequence>
<dbReference type="PANTHER" id="PTHR42998:SF1">
    <property type="entry name" value="TYPE I RESTRICTION ENZYME HINDI METHYLASE SUBUNIT"/>
    <property type="match status" value="1"/>
</dbReference>
<feature type="region of interest" description="Disordered" evidence="1">
    <location>
        <begin position="446"/>
        <end position="470"/>
    </location>
</feature>
<dbReference type="InterPro" id="IPR052916">
    <property type="entry name" value="Type-I_RE_MTase_Subunit"/>
</dbReference>
<dbReference type="GO" id="GO:0008168">
    <property type="term" value="F:methyltransferase activity"/>
    <property type="evidence" value="ECO:0007669"/>
    <property type="project" value="UniProtKB-KW"/>
</dbReference>
<evidence type="ECO:0000313" key="3">
    <source>
        <dbReference type="EMBL" id="GAA2456090.1"/>
    </source>
</evidence>
<feature type="domain" description="DNA methylase adenine-specific" evidence="2">
    <location>
        <begin position="142"/>
        <end position="400"/>
    </location>
</feature>
<dbReference type="InterPro" id="IPR029063">
    <property type="entry name" value="SAM-dependent_MTases_sf"/>
</dbReference>
<keyword evidence="3" id="KW-0808">Transferase</keyword>
<comment type="caution">
    <text evidence="3">The sequence shown here is derived from an EMBL/GenBank/DDBJ whole genome shotgun (WGS) entry which is preliminary data.</text>
</comment>
<keyword evidence="4" id="KW-1185">Reference proteome</keyword>
<dbReference type="GO" id="GO:0032259">
    <property type="term" value="P:methylation"/>
    <property type="evidence" value="ECO:0007669"/>
    <property type="project" value="UniProtKB-KW"/>
</dbReference>
<dbReference type="PRINTS" id="PR00507">
    <property type="entry name" value="N12N6MTFRASE"/>
</dbReference>
<protein>
    <submittedName>
        <fullName evidence="3">N-6 DNA methylase</fullName>
    </submittedName>
</protein>
<dbReference type="InterPro" id="IPR003356">
    <property type="entry name" value="DNA_methylase_A-5"/>
</dbReference>
<dbReference type="EMBL" id="BAAASZ010000031">
    <property type="protein sequence ID" value="GAA2456090.1"/>
    <property type="molecule type" value="Genomic_DNA"/>
</dbReference>
<name>A0ABP5XK20_9ACTN</name>